<evidence type="ECO:0000313" key="5">
    <source>
        <dbReference type="EMBL" id="CUH65855.1"/>
    </source>
</evidence>
<dbReference type="InterPro" id="IPR008920">
    <property type="entry name" value="TF_FadR/GntR_C"/>
</dbReference>
<dbReference type="PANTHER" id="PTHR43537">
    <property type="entry name" value="TRANSCRIPTIONAL REGULATOR, GNTR FAMILY"/>
    <property type="match status" value="1"/>
</dbReference>
<feature type="domain" description="HTH gntR-type" evidence="4">
    <location>
        <begin position="21"/>
        <end position="88"/>
    </location>
</feature>
<dbReference type="SUPFAM" id="SSF48008">
    <property type="entry name" value="GntR ligand-binding domain-like"/>
    <property type="match status" value="1"/>
</dbReference>
<gene>
    <name evidence="5" type="primary">mcbR_2</name>
    <name evidence="5" type="ORF">TG4357_02093</name>
</gene>
<dbReference type="RefSeq" id="WP_058262835.1">
    <property type="nucleotide sequence ID" value="NZ_CP051181.1"/>
</dbReference>
<dbReference type="InterPro" id="IPR036390">
    <property type="entry name" value="WH_DNA-bd_sf"/>
</dbReference>
<dbReference type="Gene3D" id="1.20.120.530">
    <property type="entry name" value="GntR ligand-binding domain-like"/>
    <property type="match status" value="1"/>
</dbReference>
<dbReference type="SMART" id="SM00895">
    <property type="entry name" value="FCD"/>
    <property type="match status" value="1"/>
</dbReference>
<dbReference type="GO" id="GO:0003677">
    <property type="term" value="F:DNA binding"/>
    <property type="evidence" value="ECO:0007669"/>
    <property type="project" value="UniProtKB-KW"/>
</dbReference>
<dbReference type="Pfam" id="PF07729">
    <property type="entry name" value="FCD"/>
    <property type="match status" value="1"/>
</dbReference>
<evidence type="ECO:0000313" key="6">
    <source>
        <dbReference type="Proteomes" id="UP000051587"/>
    </source>
</evidence>
<dbReference type="AlphaFoldDB" id="A0A0P1FCM4"/>
<accession>A0A0P1FCM4</accession>
<dbReference type="SMART" id="SM00345">
    <property type="entry name" value="HTH_GNTR"/>
    <property type="match status" value="1"/>
</dbReference>
<keyword evidence="6" id="KW-1185">Reference proteome</keyword>
<dbReference type="InterPro" id="IPR036388">
    <property type="entry name" value="WH-like_DNA-bd_sf"/>
</dbReference>
<evidence type="ECO:0000256" key="2">
    <source>
        <dbReference type="ARBA" id="ARBA00023125"/>
    </source>
</evidence>
<dbReference type="PANTHER" id="PTHR43537:SF5">
    <property type="entry name" value="UXU OPERON TRANSCRIPTIONAL REGULATOR"/>
    <property type="match status" value="1"/>
</dbReference>
<dbReference type="CDD" id="cd07377">
    <property type="entry name" value="WHTH_GntR"/>
    <property type="match status" value="1"/>
</dbReference>
<dbReference type="PROSITE" id="PS50949">
    <property type="entry name" value="HTH_GNTR"/>
    <property type="match status" value="1"/>
</dbReference>
<dbReference type="GO" id="GO:0003700">
    <property type="term" value="F:DNA-binding transcription factor activity"/>
    <property type="evidence" value="ECO:0007669"/>
    <property type="project" value="InterPro"/>
</dbReference>
<protein>
    <submittedName>
        <fullName evidence="5">HTH-type transcriptional regulator McbR</fullName>
    </submittedName>
</protein>
<reference evidence="5 6" key="1">
    <citation type="submission" date="2015-09" db="EMBL/GenBank/DDBJ databases">
        <authorList>
            <consortium name="Swine Surveillance"/>
        </authorList>
    </citation>
    <scope>NUCLEOTIDE SEQUENCE [LARGE SCALE GENOMIC DNA]</scope>
    <source>
        <strain evidence="5 6">CECT 4357</strain>
    </source>
</reference>
<dbReference type="EMBL" id="CYSA01000019">
    <property type="protein sequence ID" value="CUH65855.1"/>
    <property type="molecule type" value="Genomic_DNA"/>
</dbReference>
<dbReference type="SUPFAM" id="SSF46785">
    <property type="entry name" value="Winged helix' DNA-binding domain"/>
    <property type="match status" value="1"/>
</dbReference>
<dbReference type="Pfam" id="PF00392">
    <property type="entry name" value="GntR"/>
    <property type="match status" value="1"/>
</dbReference>
<dbReference type="Gene3D" id="1.10.10.10">
    <property type="entry name" value="Winged helix-like DNA-binding domain superfamily/Winged helix DNA-binding domain"/>
    <property type="match status" value="1"/>
</dbReference>
<keyword evidence="1" id="KW-0805">Transcription regulation</keyword>
<dbReference type="Proteomes" id="UP000051587">
    <property type="component" value="Unassembled WGS sequence"/>
</dbReference>
<proteinExistence type="predicted"/>
<dbReference type="InterPro" id="IPR011711">
    <property type="entry name" value="GntR_C"/>
</dbReference>
<dbReference type="InterPro" id="IPR000524">
    <property type="entry name" value="Tscrpt_reg_HTH_GntR"/>
</dbReference>
<evidence type="ECO:0000259" key="4">
    <source>
        <dbReference type="PROSITE" id="PS50949"/>
    </source>
</evidence>
<dbReference type="STRING" id="53501.SAMN04488043_10843"/>
<evidence type="ECO:0000256" key="1">
    <source>
        <dbReference type="ARBA" id="ARBA00023015"/>
    </source>
</evidence>
<name>A0A0P1FCM4_THAGE</name>
<keyword evidence="2" id="KW-0238">DNA-binding</keyword>
<evidence type="ECO:0000256" key="3">
    <source>
        <dbReference type="ARBA" id="ARBA00023163"/>
    </source>
</evidence>
<sequence>MGKGDKGLHDQAGGFSPLSRDGLVNQVAGSLVEAILSGRLSPGDRLAESTIARQMDLSRAPVREALRLLESSGLVDYKTNRGFFVHTVSAATMDNLYELRIVIESAAIARLVEANAEAALPGLKAQLSRLHRLAGKATDMITHVNADLQFHRLICEGSGNPRYLQVFEQIANETKLGLLVIGRLYDDPRKLAETHEPILAAIEARDSTAAVDAIDYHIGVAREVVTKSFATDEESSDI</sequence>
<dbReference type="OrthoDB" id="8638122at2"/>
<keyword evidence="3" id="KW-0804">Transcription</keyword>
<organism evidence="5 6">
    <name type="scientific">Thalassovita gelatinovora</name>
    <name type="common">Thalassobius gelatinovorus</name>
    <dbReference type="NCBI Taxonomy" id="53501"/>
    <lineage>
        <taxon>Bacteria</taxon>
        <taxon>Pseudomonadati</taxon>
        <taxon>Pseudomonadota</taxon>
        <taxon>Alphaproteobacteria</taxon>
        <taxon>Rhodobacterales</taxon>
        <taxon>Roseobacteraceae</taxon>
        <taxon>Thalassovita</taxon>
    </lineage>
</organism>